<comment type="caution">
    <text evidence="1">The sequence shown here is derived from an EMBL/GenBank/DDBJ whole genome shotgun (WGS) entry which is preliminary data.</text>
</comment>
<dbReference type="AlphaFoldDB" id="A0A932CQZ3"/>
<protein>
    <submittedName>
        <fullName evidence="1">DUF4058 family protein</fullName>
    </submittedName>
</protein>
<feature type="non-terminal residue" evidence="1">
    <location>
        <position position="1"/>
    </location>
</feature>
<organism evidence="1 2">
    <name type="scientific">Tectimicrobiota bacterium</name>
    <dbReference type="NCBI Taxonomy" id="2528274"/>
    <lineage>
        <taxon>Bacteria</taxon>
        <taxon>Pseudomonadati</taxon>
        <taxon>Nitrospinota/Tectimicrobiota group</taxon>
        <taxon>Candidatus Tectimicrobiota</taxon>
    </lineage>
</organism>
<gene>
    <name evidence="1" type="ORF">HYY20_09040</name>
</gene>
<dbReference type="Pfam" id="PF13267">
    <property type="entry name" value="DUF4058"/>
    <property type="match status" value="1"/>
</dbReference>
<name>A0A932CQZ3_UNCTE</name>
<dbReference type="Proteomes" id="UP000769766">
    <property type="component" value="Unassembled WGS sequence"/>
</dbReference>
<evidence type="ECO:0000313" key="1">
    <source>
        <dbReference type="EMBL" id="MBI2877012.1"/>
    </source>
</evidence>
<accession>A0A932CQZ3</accession>
<evidence type="ECO:0000313" key="2">
    <source>
        <dbReference type="Proteomes" id="UP000769766"/>
    </source>
</evidence>
<dbReference type="EMBL" id="JACPRF010000272">
    <property type="protein sequence ID" value="MBI2877012.1"/>
    <property type="molecule type" value="Genomic_DNA"/>
</dbReference>
<proteinExistence type="predicted"/>
<dbReference type="InterPro" id="IPR025132">
    <property type="entry name" value="DUF4058"/>
</dbReference>
<sequence>EGQRVPMQEPLPAAPYFVFLSRAGRRPIVEVWPIQLNERLPVVPVPLLSGDPDVPLDLQLALTTLYDALGYDLSVDYTRPAEVPLKGEAAVWAVERLRAAGFQPASA</sequence>
<reference evidence="1" key="1">
    <citation type="submission" date="2020-07" db="EMBL/GenBank/DDBJ databases">
        <title>Huge and variable diversity of episymbiotic CPR bacteria and DPANN archaea in groundwater ecosystems.</title>
        <authorList>
            <person name="He C.Y."/>
            <person name="Keren R."/>
            <person name="Whittaker M."/>
            <person name="Farag I.F."/>
            <person name="Doudna J."/>
            <person name="Cate J.H.D."/>
            <person name="Banfield J.F."/>
        </authorList>
    </citation>
    <scope>NUCLEOTIDE SEQUENCE</scope>
    <source>
        <strain evidence="1">NC_groundwater_672_Ag_B-0.1um_62_36</strain>
    </source>
</reference>